<dbReference type="CDD" id="cd07062">
    <property type="entry name" value="Peptidase_S66_mccF_like"/>
    <property type="match status" value="1"/>
</dbReference>
<dbReference type="Gene3D" id="3.40.50.10740">
    <property type="entry name" value="Class I glutamine amidotransferase-like"/>
    <property type="match status" value="1"/>
</dbReference>
<dbReference type="SUPFAM" id="SSF52317">
    <property type="entry name" value="Class I glutamine amidotransferase-like"/>
    <property type="match status" value="1"/>
</dbReference>
<organism evidence="8 9">
    <name type="scientific">Photobacterium halotolerans</name>
    <dbReference type="NCBI Taxonomy" id="265726"/>
    <lineage>
        <taxon>Bacteria</taxon>
        <taxon>Pseudomonadati</taxon>
        <taxon>Pseudomonadota</taxon>
        <taxon>Gammaproteobacteria</taxon>
        <taxon>Vibrionales</taxon>
        <taxon>Vibrionaceae</taxon>
        <taxon>Photobacterium</taxon>
    </lineage>
</organism>
<comment type="similarity">
    <text evidence="1">Belongs to the peptidase S66 family.</text>
</comment>
<protein>
    <submittedName>
        <fullName evidence="8">LD-carboxypeptidase</fullName>
    </submittedName>
</protein>
<dbReference type="Pfam" id="PF02016">
    <property type="entry name" value="Peptidase_S66"/>
    <property type="match status" value="1"/>
</dbReference>
<gene>
    <name evidence="8" type="ORF">CAG72_03735</name>
</gene>
<accession>A0A7X4WNT4</accession>
<comment type="caution">
    <text evidence="8">The sequence shown here is derived from an EMBL/GenBank/DDBJ whole genome shotgun (WGS) entry which is preliminary data.</text>
</comment>
<dbReference type="PANTHER" id="PTHR30237">
    <property type="entry name" value="MURAMOYLTETRAPEPTIDE CARBOXYPEPTIDASE"/>
    <property type="match status" value="1"/>
</dbReference>
<dbReference type="PANTHER" id="PTHR30237:SF2">
    <property type="entry name" value="MUREIN TETRAPEPTIDE CARBOXYPEPTIDASE"/>
    <property type="match status" value="1"/>
</dbReference>
<dbReference type="Pfam" id="PF17676">
    <property type="entry name" value="Peptidase_S66C"/>
    <property type="match status" value="1"/>
</dbReference>
<dbReference type="GO" id="GO:0006508">
    <property type="term" value="P:proteolysis"/>
    <property type="evidence" value="ECO:0007669"/>
    <property type="project" value="UniProtKB-KW"/>
</dbReference>
<reference evidence="8 9" key="1">
    <citation type="submission" date="2017-05" db="EMBL/GenBank/DDBJ databases">
        <title>High clonality and local adaptation shapes Vibrionaceae linages within an endangered oasis.</title>
        <authorList>
            <person name="Vazquez-Rosas-Landa M."/>
        </authorList>
    </citation>
    <scope>NUCLEOTIDE SEQUENCE [LARGE SCALE GENOMIC DNA]</scope>
    <source>
        <strain evidence="8 9">P46_P4S1P180</strain>
    </source>
</reference>
<name>A0A7X4WNT4_9GAMM</name>
<dbReference type="InterPro" id="IPR027461">
    <property type="entry name" value="Carboxypeptidase_A_C_sf"/>
</dbReference>
<dbReference type="OrthoDB" id="9807329at2"/>
<dbReference type="EMBL" id="WXWW01000060">
    <property type="protein sequence ID" value="NAW64322.1"/>
    <property type="molecule type" value="Genomic_DNA"/>
</dbReference>
<feature type="domain" description="LD-carboxypeptidase N-terminal" evidence="6">
    <location>
        <begin position="13"/>
        <end position="132"/>
    </location>
</feature>
<dbReference type="SUPFAM" id="SSF141986">
    <property type="entry name" value="LD-carboxypeptidase A C-terminal domain-like"/>
    <property type="match status" value="1"/>
</dbReference>
<keyword evidence="5" id="KW-0720">Serine protease</keyword>
<dbReference type="InterPro" id="IPR029062">
    <property type="entry name" value="Class_I_gatase-like"/>
</dbReference>
<evidence type="ECO:0000256" key="3">
    <source>
        <dbReference type="ARBA" id="ARBA00022670"/>
    </source>
</evidence>
<dbReference type="Gene3D" id="3.50.30.60">
    <property type="entry name" value="LD-carboxypeptidase A C-terminal domain-like"/>
    <property type="match status" value="1"/>
</dbReference>
<dbReference type="GO" id="GO:0008236">
    <property type="term" value="F:serine-type peptidase activity"/>
    <property type="evidence" value="ECO:0007669"/>
    <property type="project" value="UniProtKB-KW"/>
</dbReference>
<dbReference type="GO" id="GO:0004180">
    <property type="term" value="F:carboxypeptidase activity"/>
    <property type="evidence" value="ECO:0007669"/>
    <property type="project" value="UniProtKB-KW"/>
</dbReference>
<keyword evidence="2 8" id="KW-0121">Carboxypeptidase</keyword>
<keyword evidence="4" id="KW-0378">Hydrolase</keyword>
<dbReference type="PIRSF" id="PIRSF028757">
    <property type="entry name" value="LD-carboxypeptidase"/>
    <property type="match status" value="1"/>
</dbReference>
<dbReference type="InterPro" id="IPR040449">
    <property type="entry name" value="Peptidase_S66_N"/>
</dbReference>
<dbReference type="InterPro" id="IPR003507">
    <property type="entry name" value="S66_fam"/>
</dbReference>
<evidence type="ECO:0000259" key="7">
    <source>
        <dbReference type="Pfam" id="PF17676"/>
    </source>
</evidence>
<proteinExistence type="inferred from homology"/>
<dbReference type="InterPro" id="IPR040921">
    <property type="entry name" value="Peptidase_S66C"/>
</dbReference>
<keyword evidence="3" id="KW-0645">Protease</keyword>
<dbReference type="InterPro" id="IPR027478">
    <property type="entry name" value="LdcA_N"/>
</dbReference>
<evidence type="ECO:0000256" key="2">
    <source>
        <dbReference type="ARBA" id="ARBA00022645"/>
    </source>
</evidence>
<evidence type="ECO:0000256" key="4">
    <source>
        <dbReference type="ARBA" id="ARBA00022801"/>
    </source>
</evidence>
<sequence length="345" mass="37135">MRYPSPLVPGCTIAVTALSAGVPEDFHVRLDLVIQGLRDRGFKVLEGHCLRENAGHVSAPAPMRAKELMAFLLDDRVDAILPPWGGELAMELLALLDLDLLRHAKPKWLIGFSDISTISSVLTARCGWASLHCANLMQLHPAVTDPLNSAIFSLLSLPAGESLTLQQSSCYEVASANYGKDPEAQFAFTQPTQWTVLSANDTAESVVFSGRLIGGCLDTMGLISGTEYLNLPQMKAQYAQDGLILFLENAELSPTAMARVLMAMKFNGVFDAVNGVMFGRDGSPLSHGKSLSHSQVIQQVLGDLSVPVILDADIGHLAPNMPLMNGAVAEVQMTNGKAWVQQTLR</sequence>
<feature type="domain" description="LD-carboxypeptidase C-terminal" evidence="7">
    <location>
        <begin position="209"/>
        <end position="331"/>
    </location>
</feature>
<evidence type="ECO:0000313" key="9">
    <source>
        <dbReference type="Proteomes" id="UP000465712"/>
    </source>
</evidence>
<dbReference type="RefSeq" id="WP_161442971.1">
    <property type="nucleotide sequence ID" value="NZ_WXWU01000086.1"/>
</dbReference>
<dbReference type="Proteomes" id="UP000465712">
    <property type="component" value="Unassembled WGS sequence"/>
</dbReference>
<evidence type="ECO:0000313" key="8">
    <source>
        <dbReference type="EMBL" id="NAW64322.1"/>
    </source>
</evidence>
<evidence type="ECO:0000256" key="1">
    <source>
        <dbReference type="ARBA" id="ARBA00010233"/>
    </source>
</evidence>
<evidence type="ECO:0000256" key="5">
    <source>
        <dbReference type="ARBA" id="ARBA00022825"/>
    </source>
</evidence>
<dbReference type="AlphaFoldDB" id="A0A7X4WNT4"/>
<evidence type="ECO:0000259" key="6">
    <source>
        <dbReference type="Pfam" id="PF02016"/>
    </source>
</evidence>